<feature type="transmembrane region" description="Helical" evidence="1">
    <location>
        <begin position="143"/>
        <end position="163"/>
    </location>
</feature>
<keyword evidence="4" id="KW-1185">Reference proteome</keyword>
<sequence length="227" mass="25281">MRHYLPEFSSSQPWHRQIVDRVVLLWPLKAVGTMIFMALFFWGYFAVLNNPLFAAVTMPATFVDAWIPFSTAAFPAYVSLWVYVSLPPALIGSLPSLLRFGVWIAALCLFCLGIFWLLPTAVPMADIDWTLHPEMAVIKGLDAAGNACPSLHVASAVFSAFWLQRLFRNIDAPRWLRGISAVHCLVILWSTIATRQHVVLDVVAGVAVGVLFAWLSLRQVERAGDTI</sequence>
<gene>
    <name evidence="3" type="ORF">BJN45_00130</name>
</gene>
<dbReference type="Pfam" id="PF01569">
    <property type="entry name" value="PAP2"/>
    <property type="match status" value="1"/>
</dbReference>
<dbReference type="AlphaFoldDB" id="A0A1R1IBC8"/>
<feature type="transmembrane region" description="Helical" evidence="1">
    <location>
        <begin position="198"/>
        <end position="217"/>
    </location>
</feature>
<dbReference type="GO" id="GO:0016020">
    <property type="term" value="C:membrane"/>
    <property type="evidence" value="ECO:0007669"/>
    <property type="project" value="UniProtKB-SubCell"/>
</dbReference>
<feature type="transmembrane region" description="Helical" evidence="1">
    <location>
        <begin position="65"/>
        <end position="84"/>
    </location>
</feature>
<dbReference type="SMART" id="SM00014">
    <property type="entry name" value="acidPPc"/>
    <property type="match status" value="1"/>
</dbReference>
<protein>
    <submittedName>
        <fullName evidence="3">Phosphoesterase</fullName>
    </submittedName>
</protein>
<feature type="transmembrane region" description="Helical" evidence="1">
    <location>
        <begin position="96"/>
        <end position="118"/>
    </location>
</feature>
<evidence type="ECO:0000313" key="4">
    <source>
        <dbReference type="Proteomes" id="UP000187526"/>
    </source>
</evidence>
<proteinExistence type="predicted"/>
<dbReference type="InterPro" id="IPR000326">
    <property type="entry name" value="PAP2/HPO"/>
</dbReference>
<dbReference type="STRING" id="418702.BJN45_00130"/>
<organism evidence="3 4">
    <name type="scientific">Azonexus hydrophilus</name>
    <dbReference type="NCBI Taxonomy" id="418702"/>
    <lineage>
        <taxon>Bacteria</taxon>
        <taxon>Pseudomonadati</taxon>
        <taxon>Pseudomonadota</taxon>
        <taxon>Betaproteobacteria</taxon>
        <taxon>Rhodocyclales</taxon>
        <taxon>Azonexaceae</taxon>
        <taxon>Azonexus</taxon>
    </lineage>
</organism>
<dbReference type="Gene3D" id="1.20.144.10">
    <property type="entry name" value="Phosphatidic acid phosphatase type 2/haloperoxidase"/>
    <property type="match status" value="1"/>
</dbReference>
<keyword evidence="1" id="KW-0472">Membrane</keyword>
<evidence type="ECO:0000313" key="3">
    <source>
        <dbReference type="EMBL" id="OMG56088.1"/>
    </source>
</evidence>
<keyword evidence="1" id="KW-0812">Transmembrane</keyword>
<keyword evidence="1" id="KW-1133">Transmembrane helix</keyword>
<feature type="transmembrane region" description="Helical" evidence="1">
    <location>
        <begin position="175"/>
        <end position="192"/>
    </location>
</feature>
<feature type="transmembrane region" description="Helical" evidence="1">
    <location>
        <begin position="21"/>
        <end position="45"/>
    </location>
</feature>
<reference evidence="3 4" key="1">
    <citation type="submission" date="2016-10" db="EMBL/GenBank/DDBJ databases">
        <title>Alkaliphiles isolated from bioreactors.</title>
        <authorList>
            <person name="Salah Z."/>
            <person name="Rout S.P."/>
            <person name="Humphreys P.N."/>
        </authorList>
    </citation>
    <scope>NUCLEOTIDE SEQUENCE [LARGE SCALE GENOMIC DNA]</scope>
    <source>
        <strain evidence="3 4">ZS02</strain>
    </source>
</reference>
<name>A0A1R1IBC8_9RHOO</name>
<evidence type="ECO:0000256" key="1">
    <source>
        <dbReference type="SAM" id="Phobius"/>
    </source>
</evidence>
<accession>A0A1R1IBC8</accession>
<evidence type="ECO:0000259" key="2">
    <source>
        <dbReference type="SMART" id="SM00014"/>
    </source>
</evidence>
<dbReference type="EMBL" id="MTHD01000001">
    <property type="protein sequence ID" value="OMG56088.1"/>
    <property type="molecule type" value="Genomic_DNA"/>
</dbReference>
<dbReference type="Proteomes" id="UP000187526">
    <property type="component" value="Unassembled WGS sequence"/>
</dbReference>
<feature type="domain" description="Phosphatidic acid phosphatase type 2/haloperoxidase" evidence="2">
    <location>
        <begin position="97"/>
        <end position="217"/>
    </location>
</feature>
<comment type="caution">
    <text evidence="3">The sequence shown here is derived from an EMBL/GenBank/DDBJ whole genome shotgun (WGS) entry which is preliminary data.</text>
</comment>